<dbReference type="Pfam" id="PF00072">
    <property type="entry name" value="Response_reg"/>
    <property type="match status" value="1"/>
</dbReference>
<protein>
    <submittedName>
        <fullName evidence="4">Response regulator receiver domain-containing protein</fullName>
    </submittedName>
</protein>
<dbReference type="PANTHER" id="PTHR44591:SF3">
    <property type="entry name" value="RESPONSE REGULATORY DOMAIN-CONTAINING PROTEIN"/>
    <property type="match status" value="1"/>
</dbReference>
<feature type="domain" description="Response regulatory" evidence="3">
    <location>
        <begin position="6"/>
        <end position="133"/>
    </location>
</feature>
<dbReference type="InterPro" id="IPR001789">
    <property type="entry name" value="Sig_transdc_resp-reg_receiver"/>
</dbReference>
<evidence type="ECO:0000256" key="2">
    <source>
        <dbReference type="PROSITE-ProRule" id="PRU00169"/>
    </source>
</evidence>
<dbReference type="RefSeq" id="WP_073112799.1">
    <property type="nucleotide sequence ID" value="NZ_FQYN01000015.1"/>
</dbReference>
<accession>A0A1M6MQP2</accession>
<dbReference type="SUPFAM" id="SSF52172">
    <property type="entry name" value="CheY-like"/>
    <property type="match status" value="1"/>
</dbReference>
<dbReference type="EMBL" id="FQYN01000015">
    <property type="protein sequence ID" value="SHJ85791.1"/>
    <property type="molecule type" value="Genomic_DNA"/>
</dbReference>
<dbReference type="InterPro" id="IPR050595">
    <property type="entry name" value="Bact_response_regulator"/>
</dbReference>
<organism evidence="4 5">
    <name type="scientific">Hymenobacter daecheongensis DSM 21074</name>
    <dbReference type="NCBI Taxonomy" id="1121955"/>
    <lineage>
        <taxon>Bacteria</taxon>
        <taxon>Pseudomonadati</taxon>
        <taxon>Bacteroidota</taxon>
        <taxon>Cytophagia</taxon>
        <taxon>Cytophagales</taxon>
        <taxon>Hymenobacteraceae</taxon>
        <taxon>Hymenobacter</taxon>
    </lineage>
</organism>
<keyword evidence="5" id="KW-1185">Reference proteome</keyword>
<dbReference type="AlphaFoldDB" id="A0A1M6MQP2"/>
<gene>
    <name evidence="4" type="ORF">SAMN02745146_0366</name>
</gene>
<sequence length="135" mass="14463">MSKLSAVLLIDDDPATNHLNERLLRRLDLADHYLLASDGAAALRQLQQLAAAQPLPGRVLVLLDLLMPGMDGMGFAAAVRQLPAAVQGALVILVHTLNMNSHDLGRLDSLPIAGLVSKPLTEEKLATVLQLHFGH</sequence>
<dbReference type="SMART" id="SM00448">
    <property type="entry name" value="REC"/>
    <property type="match status" value="1"/>
</dbReference>
<dbReference type="PANTHER" id="PTHR44591">
    <property type="entry name" value="STRESS RESPONSE REGULATOR PROTEIN 1"/>
    <property type="match status" value="1"/>
</dbReference>
<dbReference type="InterPro" id="IPR011006">
    <property type="entry name" value="CheY-like_superfamily"/>
</dbReference>
<evidence type="ECO:0000259" key="3">
    <source>
        <dbReference type="PROSITE" id="PS50110"/>
    </source>
</evidence>
<name>A0A1M6MQP2_9BACT</name>
<dbReference type="PROSITE" id="PS50110">
    <property type="entry name" value="RESPONSE_REGULATORY"/>
    <property type="match status" value="1"/>
</dbReference>
<feature type="modified residue" description="4-aspartylphosphate" evidence="2">
    <location>
        <position position="64"/>
    </location>
</feature>
<keyword evidence="1 2" id="KW-0597">Phosphoprotein</keyword>
<dbReference type="Proteomes" id="UP000184418">
    <property type="component" value="Unassembled WGS sequence"/>
</dbReference>
<evidence type="ECO:0000313" key="5">
    <source>
        <dbReference type="Proteomes" id="UP000184418"/>
    </source>
</evidence>
<evidence type="ECO:0000256" key="1">
    <source>
        <dbReference type="ARBA" id="ARBA00022553"/>
    </source>
</evidence>
<dbReference type="STRING" id="1121955.SAMN02745146_0366"/>
<dbReference type="Gene3D" id="3.40.50.2300">
    <property type="match status" value="1"/>
</dbReference>
<evidence type="ECO:0000313" key="4">
    <source>
        <dbReference type="EMBL" id="SHJ85791.1"/>
    </source>
</evidence>
<dbReference type="GO" id="GO:0000160">
    <property type="term" value="P:phosphorelay signal transduction system"/>
    <property type="evidence" value="ECO:0007669"/>
    <property type="project" value="InterPro"/>
</dbReference>
<reference evidence="4 5" key="1">
    <citation type="submission" date="2016-11" db="EMBL/GenBank/DDBJ databases">
        <authorList>
            <person name="Jaros S."/>
            <person name="Januszkiewicz K."/>
            <person name="Wedrychowicz H."/>
        </authorList>
    </citation>
    <scope>NUCLEOTIDE SEQUENCE [LARGE SCALE GENOMIC DNA]</scope>
    <source>
        <strain evidence="4 5">DSM 21074</strain>
    </source>
</reference>
<proteinExistence type="predicted"/>
<dbReference type="OrthoDB" id="1524091at2"/>